<feature type="compositionally biased region" description="Basic and acidic residues" evidence="1">
    <location>
        <begin position="46"/>
        <end position="56"/>
    </location>
</feature>
<accession>A0A2K9ZG08</accession>
<organism evidence="2 3">
    <name type="scientific">Rhizobium leguminosarum</name>
    <dbReference type="NCBI Taxonomy" id="384"/>
    <lineage>
        <taxon>Bacteria</taxon>
        <taxon>Pseudomonadati</taxon>
        <taxon>Pseudomonadota</taxon>
        <taxon>Alphaproteobacteria</taxon>
        <taxon>Hyphomicrobiales</taxon>
        <taxon>Rhizobiaceae</taxon>
        <taxon>Rhizobium/Agrobacterium group</taxon>
        <taxon>Rhizobium</taxon>
    </lineage>
</organism>
<reference evidence="2 3" key="1">
    <citation type="submission" date="2017-11" db="EMBL/GenBank/DDBJ databases">
        <title>Complete genome of Rhizobium leguminosarum Norway, an ineffective micro-symbiont.</title>
        <authorList>
            <person name="Hoffrichter A."/>
            <person name="Liang J."/>
            <person name="Brachmann A."/>
            <person name="Marin M."/>
        </authorList>
    </citation>
    <scope>NUCLEOTIDE SEQUENCE [LARGE SCALE GENOMIC DNA]</scope>
    <source>
        <strain evidence="2 3">Norway</strain>
        <plasmid evidence="3">Plasmid prln3</plasmid>
    </source>
</reference>
<proteinExistence type="predicted"/>
<dbReference type="Proteomes" id="UP000238523">
    <property type="component" value="Plasmid pRLN3"/>
</dbReference>
<evidence type="ECO:0000313" key="2">
    <source>
        <dbReference type="EMBL" id="AUW47187.1"/>
    </source>
</evidence>
<evidence type="ECO:0000256" key="1">
    <source>
        <dbReference type="SAM" id="MobiDB-lite"/>
    </source>
</evidence>
<sequence>MITPQEVFQDELADYVVKKSRALALPVSTRLGGPPSYRFDFPGTKTPERDISARPG</sequence>
<geneLocation type="plasmid" evidence="3">
    <name>prln3</name>
</geneLocation>
<gene>
    <name evidence="2" type="ORF">CUJ84_pRLN3000049</name>
</gene>
<protein>
    <submittedName>
        <fullName evidence="2">Uncharacterized protein</fullName>
    </submittedName>
</protein>
<name>A0A2K9ZG08_RHILE</name>
<keyword evidence="2" id="KW-0614">Plasmid</keyword>
<feature type="region of interest" description="Disordered" evidence="1">
    <location>
        <begin position="35"/>
        <end position="56"/>
    </location>
</feature>
<dbReference type="AlphaFoldDB" id="A0A2K9ZG08"/>
<dbReference type="EMBL" id="CP025015">
    <property type="protein sequence ID" value="AUW47187.1"/>
    <property type="molecule type" value="Genomic_DNA"/>
</dbReference>
<evidence type="ECO:0000313" key="3">
    <source>
        <dbReference type="Proteomes" id="UP000238523"/>
    </source>
</evidence>